<dbReference type="EMBL" id="KK914231">
    <property type="protein sequence ID" value="KDP45528.1"/>
    <property type="molecule type" value="Genomic_DNA"/>
</dbReference>
<dbReference type="AlphaFoldDB" id="A0A067LE45"/>
<protein>
    <submittedName>
        <fullName evidence="2">Uncharacterized protein</fullName>
    </submittedName>
</protein>
<reference evidence="2 3" key="1">
    <citation type="journal article" date="2014" name="PLoS ONE">
        <title>Global Analysis of Gene Expression Profiles in Physic Nut (Jatropha curcas L.) Seedlings Exposed to Salt Stress.</title>
        <authorList>
            <person name="Zhang L."/>
            <person name="Zhang C."/>
            <person name="Wu P."/>
            <person name="Chen Y."/>
            <person name="Li M."/>
            <person name="Jiang H."/>
            <person name="Wu G."/>
        </authorList>
    </citation>
    <scope>NUCLEOTIDE SEQUENCE [LARGE SCALE GENOMIC DNA]</scope>
    <source>
        <strain evidence="3">cv. GZQX0401</strain>
        <tissue evidence="2">Young leaves</tissue>
    </source>
</reference>
<organism evidence="2 3">
    <name type="scientific">Jatropha curcas</name>
    <name type="common">Barbados nut</name>
    <dbReference type="NCBI Taxonomy" id="180498"/>
    <lineage>
        <taxon>Eukaryota</taxon>
        <taxon>Viridiplantae</taxon>
        <taxon>Streptophyta</taxon>
        <taxon>Embryophyta</taxon>
        <taxon>Tracheophyta</taxon>
        <taxon>Spermatophyta</taxon>
        <taxon>Magnoliopsida</taxon>
        <taxon>eudicotyledons</taxon>
        <taxon>Gunneridae</taxon>
        <taxon>Pentapetalae</taxon>
        <taxon>rosids</taxon>
        <taxon>fabids</taxon>
        <taxon>Malpighiales</taxon>
        <taxon>Euphorbiaceae</taxon>
        <taxon>Crotonoideae</taxon>
        <taxon>Jatropheae</taxon>
        <taxon>Jatropha</taxon>
    </lineage>
</organism>
<evidence type="ECO:0000313" key="2">
    <source>
        <dbReference type="EMBL" id="KDP45528.1"/>
    </source>
</evidence>
<accession>A0A067LE45</accession>
<keyword evidence="3" id="KW-1185">Reference proteome</keyword>
<dbReference type="Proteomes" id="UP000027138">
    <property type="component" value="Unassembled WGS sequence"/>
</dbReference>
<sequence length="147" mass="16577">MVVSPSESHHRNRRRGNVQVTKRSRLEVSLLTAFTDNSENSRKTLSHSVARGPVATILVLGTISTKQSHRWLPLDVLFDLVSRLTDFNGRRPVIGGEAEKNAPEKKKKRKRKKKGDSKEFRAISVQFDSVSTWFMGFSPGFQKNQAG</sequence>
<feature type="compositionally biased region" description="Basic residues" evidence="1">
    <location>
        <begin position="105"/>
        <end position="115"/>
    </location>
</feature>
<proteinExistence type="predicted"/>
<gene>
    <name evidence="2" type="ORF">JCGZ_17081</name>
</gene>
<evidence type="ECO:0000313" key="3">
    <source>
        <dbReference type="Proteomes" id="UP000027138"/>
    </source>
</evidence>
<evidence type="ECO:0000256" key="1">
    <source>
        <dbReference type="SAM" id="MobiDB-lite"/>
    </source>
</evidence>
<name>A0A067LE45_JATCU</name>
<feature type="region of interest" description="Disordered" evidence="1">
    <location>
        <begin position="89"/>
        <end position="118"/>
    </location>
</feature>